<dbReference type="InterPro" id="IPR010061">
    <property type="entry name" value="MeMal-semiAld_DH"/>
</dbReference>
<evidence type="ECO:0000313" key="5">
    <source>
        <dbReference type="EMBL" id="CAB4768349.1"/>
    </source>
</evidence>
<dbReference type="EC" id="1.2.1.27" evidence="1"/>
<dbReference type="PROSITE" id="PS00070">
    <property type="entry name" value="ALDEHYDE_DEHYDR_CYS"/>
    <property type="match status" value="1"/>
</dbReference>
<gene>
    <name evidence="5" type="ORF">UFOPK2754_02955</name>
</gene>
<dbReference type="InterPro" id="IPR016160">
    <property type="entry name" value="Ald_DH_CS_CYS"/>
</dbReference>
<dbReference type="InterPro" id="IPR016163">
    <property type="entry name" value="Ald_DH_C"/>
</dbReference>
<keyword evidence="2" id="KW-0560">Oxidoreductase</keyword>
<dbReference type="GO" id="GO:0006210">
    <property type="term" value="P:thymine catabolic process"/>
    <property type="evidence" value="ECO:0007669"/>
    <property type="project" value="TreeGrafter"/>
</dbReference>
<dbReference type="SUPFAM" id="SSF53720">
    <property type="entry name" value="ALDH-like"/>
    <property type="match status" value="1"/>
</dbReference>
<protein>
    <recommendedName>
        <fullName evidence="1">methylmalonate-semialdehyde dehydrogenase (CoA acylating)</fullName>
        <ecNumber evidence="1">1.2.1.27</ecNumber>
    </recommendedName>
</protein>
<reference evidence="5" key="1">
    <citation type="submission" date="2020-05" db="EMBL/GenBank/DDBJ databases">
        <authorList>
            <person name="Chiriac C."/>
            <person name="Salcher M."/>
            <person name="Ghai R."/>
            <person name="Kavagutti S V."/>
        </authorList>
    </citation>
    <scope>NUCLEOTIDE SEQUENCE</scope>
</reference>
<evidence type="ECO:0000256" key="3">
    <source>
        <dbReference type="ARBA" id="ARBA00023027"/>
    </source>
</evidence>
<dbReference type="GO" id="GO:0006574">
    <property type="term" value="P:L-valine catabolic process"/>
    <property type="evidence" value="ECO:0007669"/>
    <property type="project" value="TreeGrafter"/>
</dbReference>
<accession>A0A6J6VAR0</accession>
<dbReference type="InterPro" id="IPR016161">
    <property type="entry name" value="Ald_DH/histidinol_DH"/>
</dbReference>
<keyword evidence="3" id="KW-0520">NAD</keyword>
<proteinExistence type="predicted"/>
<dbReference type="EMBL" id="CAEZYR010000163">
    <property type="protein sequence ID" value="CAB4768349.1"/>
    <property type="molecule type" value="Genomic_DNA"/>
</dbReference>
<organism evidence="5">
    <name type="scientific">freshwater metagenome</name>
    <dbReference type="NCBI Taxonomy" id="449393"/>
    <lineage>
        <taxon>unclassified sequences</taxon>
        <taxon>metagenomes</taxon>
        <taxon>ecological metagenomes</taxon>
    </lineage>
</organism>
<feature type="domain" description="Aldehyde dehydrogenase" evidence="4">
    <location>
        <begin position="34"/>
        <end position="118"/>
    </location>
</feature>
<sequence>MLSDALGEVARGLENIEFACEIPHLPKGGSSEQVSGGVDLQMAADAAVSSAFGSAGERCMAISVVVAVDGVGDALVDAFIDAISSRMPDIAVGPGNVPGNEMGPVIRRNHCDRVAGYVGMVGTTRWSDPATSGVDLGFPQNN</sequence>
<evidence type="ECO:0000256" key="2">
    <source>
        <dbReference type="ARBA" id="ARBA00023002"/>
    </source>
</evidence>
<dbReference type="AlphaFoldDB" id="A0A6J6VAR0"/>
<name>A0A6J6VAR0_9ZZZZ</name>
<dbReference type="PANTHER" id="PTHR43866:SF4">
    <property type="entry name" value="MALONATE-SEMIALDEHYDE DEHYDROGENASE"/>
    <property type="match status" value="1"/>
</dbReference>
<evidence type="ECO:0000256" key="1">
    <source>
        <dbReference type="ARBA" id="ARBA00013048"/>
    </source>
</evidence>
<evidence type="ECO:0000259" key="4">
    <source>
        <dbReference type="Pfam" id="PF00171"/>
    </source>
</evidence>
<dbReference type="Gene3D" id="3.40.309.10">
    <property type="entry name" value="Aldehyde Dehydrogenase, Chain A, domain 2"/>
    <property type="match status" value="1"/>
</dbReference>
<dbReference type="GO" id="GO:0004491">
    <property type="term" value="F:methylmalonate-semialdehyde dehydrogenase (acylating, NAD) activity"/>
    <property type="evidence" value="ECO:0007669"/>
    <property type="project" value="UniProtKB-EC"/>
</dbReference>
<dbReference type="Pfam" id="PF00171">
    <property type="entry name" value="Aldedh"/>
    <property type="match status" value="1"/>
</dbReference>
<dbReference type="PANTHER" id="PTHR43866">
    <property type="entry name" value="MALONATE-SEMIALDEHYDE DEHYDROGENASE"/>
    <property type="match status" value="1"/>
</dbReference>
<dbReference type="InterPro" id="IPR015590">
    <property type="entry name" value="Aldehyde_DH_dom"/>
</dbReference>